<evidence type="ECO:0000313" key="3">
    <source>
        <dbReference type="Proteomes" id="UP001190925"/>
    </source>
</evidence>
<reference evidence="2 3" key="2">
    <citation type="journal article" date="2020" name="Cell Rep.">
        <title>Acquisition and Adaptation of Ultra-small Parasitic Reduced Genome Bacteria to Mammalian Hosts.</title>
        <authorList>
            <person name="McLean J.S."/>
            <person name="Bor B."/>
            <person name="Kerns K.A."/>
            <person name="Liu Q."/>
            <person name="To T.T."/>
            <person name="Solden L."/>
            <person name="Hendrickson E.L."/>
            <person name="Wrighton K."/>
            <person name="Shi W."/>
            <person name="He X."/>
        </authorList>
    </citation>
    <scope>NUCLEOTIDE SEQUENCE [LARGE SCALE GENOMIC DNA]</scope>
    <source>
        <strain evidence="2 3">TM7_CMJM_G6_1_HOT_870</strain>
    </source>
</reference>
<keyword evidence="1" id="KW-0472">Membrane</keyword>
<dbReference type="EMBL" id="PRLK01000013">
    <property type="protein sequence ID" value="RYC72319.1"/>
    <property type="molecule type" value="Genomic_DNA"/>
</dbReference>
<accession>A0ABY0FJT7</accession>
<keyword evidence="3" id="KW-1185">Reference proteome</keyword>
<organism evidence="2 3">
    <name type="scientific">Candidatus Nanogingivalis gingivitcus</name>
    <dbReference type="NCBI Taxonomy" id="2171992"/>
    <lineage>
        <taxon>Bacteria</taxon>
        <taxon>Candidatus Saccharimonadota</taxon>
        <taxon>Candidatus Nanosyncoccalia</taxon>
        <taxon>Candidatus Nanogingivales</taxon>
        <taxon>Candidatus Nanogingivalaceae</taxon>
        <taxon>Candidatus Nanogingivalis</taxon>
    </lineage>
</organism>
<evidence type="ECO:0000256" key="1">
    <source>
        <dbReference type="SAM" id="Phobius"/>
    </source>
</evidence>
<dbReference type="RefSeq" id="WP_129718997.1">
    <property type="nucleotide sequence ID" value="NZ_PRLK01000013.1"/>
</dbReference>
<gene>
    <name evidence="2" type="ORF">G6CMJM_00605</name>
</gene>
<sequence length="169" mass="20142">MDKYEYYKRGSLDGEVICQEIVRDPDSLQYILTRSLKIPEVNKGRYLAGLLNKISYYFSFSQELDGVRRAGRELDYQQMIVNISELFTGLDSEDKEYLKKNSYSIYRLIFMAIPFTDSLQISTFFIAPWALRDKEKVNLKKILDNFYEYWQENVQKDQLTEMQLLYSKL</sequence>
<dbReference type="Proteomes" id="UP001190925">
    <property type="component" value="Unassembled WGS sequence"/>
</dbReference>
<evidence type="ECO:0000313" key="2">
    <source>
        <dbReference type="EMBL" id="RYC72319.1"/>
    </source>
</evidence>
<reference evidence="2 3" key="1">
    <citation type="journal article" date="2018" name="bioRxiv">
        <title>Evidence of independent acquisition and adaption of ultra-small bacteria to human hosts across the highly diverse yet reduced genomes of the phylum Saccharibacteria.</title>
        <authorList>
            <person name="McLean J.S."/>
            <person name="Bor B."/>
            <person name="To T.T."/>
            <person name="Liu Q."/>
            <person name="Kearns K.A."/>
            <person name="Solden L.M."/>
            <person name="Wrighton K.C."/>
            <person name="He X."/>
            <person name="Shi W."/>
        </authorList>
    </citation>
    <scope>NUCLEOTIDE SEQUENCE [LARGE SCALE GENOMIC DNA]</scope>
    <source>
        <strain evidence="2 3">TM7_CMJM_G6_1_HOT_870</strain>
    </source>
</reference>
<protein>
    <submittedName>
        <fullName evidence="2">Uncharacterized protein</fullName>
    </submittedName>
</protein>
<name>A0ABY0FJT7_9BACT</name>
<keyword evidence="1" id="KW-0812">Transmembrane</keyword>
<feature type="transmembrane region" description="Helical" evidence="1">
    <location>
        <begin position="108"/>
        <end position="131"/>
    </location>
</feature>
<keyword evidence="1" id="KW-1133">Transmembrane helix</keyword>
<proteinExistence type="predicted"/>
<comment type="caution">
    <text evidence="2">The sequence shown here is derived from an EMBL/GenBank/DDBJ whole genome shotgun (WGS) entry which is preliminary data.</text>
</comment>